<evidence type="ECO:0000256" key="2">
    <source>
        <dbReference type="ARBA" id="ARBA00022723"/>
    </source>
</evidence>
<evidence type="ECO:0000313" key="5">
    <source>
        <dbReference type="Proteomes" id="UP000603056"/>
    </source>
</evidence>
<dbReference type="EMBL" id="CAJHIP010000003">
    <property type="protein sequence ID" value="CAD6491315.1"/>
    <property type="molecule type" value="Genomic_DNA"/>
</dbReference>
<dbReference type="InterPro" id="IPR022498">
    <property type="entry name" value="ABC_trnspt_W-bd_WtpA"/>
</dbReference>
<dbReference type="PANTHER" id="PTHR30632">
    <property type="entry name" value="MOLYBDATE-BINDING PERIPLASMIC PROTEIN"/>
    <property type="match status" value="1"/>
</dbReference>
<evidence type="ECO:0000256" key="1">
    <source>
        <dbReference type="ARBA" id="ARBA00009438"/>
    </source>
</evidence>
<dbReference type="Pfam" id="PF13531">
    <property type="entry name" value="SBP_bac_11"/>
    <property type="match status" value="2"/>
</dbReference>
<dbReference type="PANTHER" id="PTHR30632:SF16">
    <property type="entry name" value="MOLYBDATE_TUNGSTATE-BINDING PROTEIN WTPA"/>
    <property type="match status" value="1"/>
</dbReference>
<dbReference type="GO" id="GO:0030973">
    <property type="term" value="F:molybdate ion binding"/>
    <property type="evidence" value="ECO:0007669"/>
    <property type="project" value="TreeGrafter"/>
</dbReference>
<evidence type="ECO:0000313" key="4">
    <source>
        <dbReference type="EMBL" id="CAD6491315.1"/>
    </source>
</evidence>
<sequence>MNKNFIKIVLFAVLIAAISGCTQPPADDANTTEAPSEEIKLKIFHAGSLAVPLSELEAEFEALHPNVDVQRESMGSVKAVRQITDIGKKGDVIASADYTLIPSMMYPTYADWTVRFARNDMVLAYSTEKSKYADQINPENWYDILRKDDVVYGFSNPNFDPCGYRAVMVFQLAELNYGDDTIFDDLILSQTSITINEEEGSYLIKTPEDMKPNTKRVSIRPKSVELVALLEQGGIDYAFEYRSVAVQHDLSFVDLPEKIDLSSVEYADFYKKVQLETVDGNTKTGKPIVYGISVPKNAPHPEIGLEFIKFVIGTKGQEVFKKVGQPPIVPAVGSGNLPGALQGLVADKPSSLMVYSGAGMRKPMDEIGSLFEQKHGVSVNYNYGGSNTLLSQIELIKTGDAYMPGATMYIEKAREKGFVDYEQNIAYHVPVIAVPEGNPAGVTCLNDLTKPGVKVVLGDSKAAACGKIADKVLEKNEIFDAVDANIIARSATVNELVVYTCMGTTDASIIWQASLIGTEDETDIIEIPTEQNIIKVIPVGALTFSENKEYAKMFVDFVSSDEGKAVFEKHGFTAYPDPKYE</sequence>
<dbReference type="InterPro" id="IPR005950">
    <property type="entry name" value="ModA"/>
</dbReference>
<protein>
    <submittedName>
        <fullName evidence="4">Bacterial extracellular solute-binding protein</fullName>
    </submittedName>
</protein>
<proteinExistence type="inferred from homology"/>
<dbReference type="Gene3D" id="3.40.190.10">
    <property type="entry name" value="Periplasmic binding protein-like II"/>
    <property type="match status" value="4"/>
</dbReference>
<comment type="similarity">
    <text evidence="1">Belongs to the bacterial solute-binding protein 1 family. WtpA subfamily.</text>
</comment>
<dbReference type="NCBIfam" id="TIGR03730">
    <property type="entry name" value="tungstate_WtpA"/>
    <property type="match status" value="1"/>
</dbReference>
<reference evidence="4" key="1">
    <citation type="submission" date="2020-10" db="EMBL/GenBank/DDBJ databases">
        <authorList>
            <person name="Hahn C.J."/>
            <person name="Laso-Perez R."/>
            <person name="Vulcano F."/>
            <person name="Vaziourakis K.-M."/>
            <person name="Stokke R."/>
            <person name="Steen I.H."/>
            <person name="Teske A."/>
            <person name="Boetius A."/>
            <person name="Liebeke M."/>
            <person name="Amann R."/>
            <person name="Knittel K."/>
        </authorList>
    </citation>
    <scope>NUCLEOTIDE SEQUENCE</scope>
    <source>
        <strain evidence="4">Gfbio:e3339647-f889-4370-9287-4fb5cb688e4c:AG394J04_GoMArc1</strain>
    </source>
</reference>
<dbReference type="NCBIfam" id="NF003196">
    <property type="entry name" value="PRK04168.1"/>
    <property type="match status" value="1"/>
</dbReference>
<dbReference type="CDD" id="cd13517">
    <property type="entry name" value="PBP2_ModA3_like"/>
    <property type="match status" value="1"/>
</dbReference>
<dbReference type="GO" id="GO:0046872">
    <property type="term" value="F:metal ion binding"/>
    <property type="evidence" value="ECO:0007669"/>
    <property type="project" value="UniProtKB-KW"/>
</dbReference>
<accession>A0A811T930</accession>
<dbReference type="GO" id="GO:1901359">
    <property type="term" value="F:tungstate binding"/>
    <property type="evidence" value="ECO:0007669"/>
    <property type="project" value="InterPro"/>
</dbReference>
<name>A0A811T930_9EURY</name>
<dbReference type="NCBIfam" id="TIGR01256">
    <property type="entry name" value="modA"/>
    <property type="match status" value="1"/>
</dbReference>
<dbReference type="AlphaFoldDB" id="A0A811T930"/>
<dbReference type="InterPro" id="IPR050682">
    <property type="entry name" value="ModA/WtpA"/>
</dbReference>
<comment type="caution">
    <text evidence="4">The sequence shown here is derived from an EMBL/GenBank/DDBJ whole genome shotgun (WGS) entry which is preliminary data.</text>
</comment>
<dbReference type="PROSITE" id="PS51257">
    <property type="entry name" value="PROKAR_LIPOPROTEIN"/>
    <property type="match status" value="1"/>
</dbReference>
<keyword evidence="3" id="KW-0732">Signal</keyword>
<organism evidence="4 5">
    <name type="scientific">Candidatus Argoarchaeum ethanivorans</name>
    <dbReference type="NCBI Taxonomy" id="2608793"/>
    <lineage>
        <taxon>Archaea</taxon>
        <taxon>Methanobacteriati</taxon>
        <taxon>Methanobacteriota</taxon>
        <taxon>Stenosarchaea group</taxon>
        <taxon>Methanomicrobia</taxon>
        <taxon>Methanosarcinales</taxon>
        <taxon>Methanosarcinales incertae sedis</taxon>
        <taxon>GOM Arc I cluster</taxon>
        <taxon>Candidatus Argoarchaeum</taxon>
    </lineage>
</organism>
<dbReference type="Proteomes" id="UP000603056">
    <property type="component" value="Unassembled WGS sequence"/>
</dbReference>
<dbReference type="GO" id="GO:0015689">
    <property type="term" value="P:molybdate ion transport"/>
    <property type="evidence" value="ECO:0007669"/>
    <property type="project" value="InterPro"/>
</dbReference>
<gene>
    <name evidence="4" type="ORF">FFODKBPE_00123</name>
</gene>
<dbReference type="CDD" id="cd13540">
    <property type="entry name" value="PBP2_ModA_WtpA"/>
    <property type="match status" value="1"/>
</dbReference>
<dbReference type="SUPFAM" id="SSF53850">
    <property type="entry name" value="Periplasmic binding protein-like II"/>
    <property type="match status" value="2"/>
</dbReference>
<keyword evidence="2" id="KW-0479">Metal-binding</keyword>
<evidence type="ECO:0000256" key="3">
    <source>
        <dbReference type="ARBA" id="ARBA00022729"/>
    </source>
</evidence>